<evidence type="ECO:0000313" key="3">
    <source>
        <dbReference type="Proteomes" id="UP000183567"/>
    </source>
</evidence>
<dbReference type="Proteomes" id="UP000183567">
    <property type="component" value="Unassembled WGS sequence"/>
</dbReference>
<organism evidence="2 3">
    <name type="scientific">Rhizopogon vesiculosus</name>
    <dbReference type="NCBI Taxonomy" id="180088"/>
    <lineage>
        <taxon>Eukaryota</taxon>
        <taxon>Fungi</taxon>
        <taxon>Dikarya</taxon>
        <taxon>Basidiomycota</taxon>
        <taxon>Agaricomycotina</taxon>
        <taxon>Agaricomycetes</taxon>
        <taxon>Agaricomycetidae</taxon>
        <taxon>Boletales</taxon>
        <taxon>Suillineae</taxon>
        <taxon>Rhizopogonaceae</taxon>
        <taxon>Rhizopogon</taxon>
    </lineage>
</organism>
<dbReference type="STRING" id="180088.A0A1J8QTA0"/>
<name>A0A1J8QTA0_9AGAM</name>
<feature type="transmembrane region" description="Helical" evidence="1">
    <location>
        <begin position="85"/>
        <end position="105"/>
    </location>
</feature>
<evidence type="ECO:0000256" key="1">
    <source>
        <dbReference type="SAM" id="Phobius"/>
    </source>
</evidence>
<keyword evidence="3" id="KW-1185">Reference proteome</keyword>
<feature type="transmembrane region" description="Helical" evidence="1">
    <location>
        <begin position="201"/>
        <end position="219"/>
    </location>
</feature>
<evidence type="ECO:0000313" key="2">
    <source>
        <dbReference type="EMBL" id="OJA14900.1"/>
    </source>
</evidence>
<feature type="transmembrane region" description="Helical" evidence="1">
    <location>
        <begin position="159"/>
        <end position="181"/>
    </location>
</feature>
<accession>A0A1J8QTA0</accession>
<dbReference type="AlphaFoldDB" id="A0A1J8QTA0"/>
<gene>
    <name evidence="2" type="ORF">AZE42_10401</name>
</gene>
<dbReference type="OrthoDB" id="2637653at2759"/>
<keyword evidence="1" id="KW-0472">Membrane</keyword>
<keyword evidence="1" id="KW-1133">Transmembrane helix</keyword>
<feature type="transmembrane region" description="Helical" evidence="1">
    <location>
        <begin position="231"/>
        <end position="256"/>
    </location>
</feature>
<dbReference type="EMBL" id="LVVM01003440">
    <property type="protein sequence ID" value="OJA14900.1"/>
    <property type="molecule type" value="Genomic_DNA"/>
</dbReference>
<evidence type="ECO:0008006" key="4">
    <source>
        <dbReference type="Google" id="ProtNLM"/>
    </source>
</evidence>
<proteinExistence type="predicted"/>
<protein>
    <recommendedName>
        <fullName evidence="4">Integral membrane protein</fullName>
    </recommendedName>
</protein>
<keyword evidence="1" id="KW-0812">Transmembrane</keyword>
<reference evidence="2 3" key="1">
    <citation type="submission" date="2016-03" db="EMBL/GenBank/DDBJ databases">
        <title>Comparative genomics of the ectomycorrhizal sister species Rhizopogon vinicolor and Rhizopogon vesiculosus (Basidiomycota: Boletales) reveals a divergence of the mating type B locus.</title>
        <authorList>
            <person name="Mujic A.B."/>
            <person name="Kuo A."/>
            <person name="Tritt A."/>
            <person name="Lipzen A."/>
            <person name="Chen C."/>
            <person name="Johnson J."/>
            <person name="Sharma A."/>
            <person name="Barry K."/>
            <person name="Grigoriev I.V."/>
            <person name="Spatafora J.W."/>
        </authorList>
    </citation>
    <scope>NUCLEOTIDE SEQUENCE [LARGE SCALE GENOMIC DNA]</scope>
    <source>
        <strain evidence="2 3">AM-OR11-056</strain>
    </source>
</reference>
<feature type="transmembrane region" description="Helical" evidence="1">
    <location>
        <begin position="117"/>
        <end position="139"/>
    </location>
</feature>
<comment type="caution">
    <text evidence="2">The sequence shown here is derived from an EMBL/GenBank/DDBJ whole genome shotgun (WGS) entry which is preliminary data.</text>
</comment>
<sequence>MSPSIEPGAVGRNRLIASSAYQSGCLNGFSGFNESQSLASLSGLMVLEYAWNIRFEVQVIWPQFRKSTEAKIFVVARYVGLTGQILDICMTVQCLLISVELLLILRACKMYNNNRHVIGLLCVFIGAQCAGMAITVRMIMPILNPSPTCMVVESPPGQIYVGAQTIASNLCFLTVILWRYFRSNWPKLLRPYVEIMVRDSICTVIVVIGNWLVIIFTPLRTQQPQTIRNIIFPLMVFSFWLVVEYRNLWLAGRLVLNTERLRQERRSDRELTDVDLDNLEPLEDSDICPAMPSDPKVAQIELSITVDSELGVGTEEDIADERICDWVDDALP</sequence>